<keyword evidence="2" id="KW-1185">Reference proteome</keyword>
<dbReference type="Proteomes" id="UP000067626">
    <property type="component" value="Chromosome"/>
</dbReference>
<gene>
    <name evidence="1" type="ORF">CMC5_068400</name>
</gene>
<evidence type="ECO:0000313" key="1">
    <source>
        <dbReference type="EMBL" id="AKT42613.1"/>
    </source>
</evidence>
<accession>A0A0K1EPS8</accession>
<dbReference type="OrthoDB" id="9814331at2"/>
<organism evidence="1 2">
    <name type="scientific">Chondromyces crocatus</name>
    <dbReference type="NCBI Taxonomy" id="52"/>
    <lineage>
        <taxon>Bacteria</taxon>
        <taxon>Pseudomonadati</taxon>
        <taxon>Myxococcota</taxon>
        <taxon>Polyangia</taxon>
        <taxon>Polyangiales</taxon>
        <taxon>Polyangiaceae</taxon>
        <taxon>Chondromyces</taxon>
    </lineage>
</organism>
<dbReference type="Gene3D" id="3.40.50.1820">
    <property type="entry name" value="alpha/beta hydrolase"/>
    <property type="match status" value="1"/>
</dbReference>
<evidence type="ECO:0008006" key="3">
    <source>
        <dbReference type="Google" id="ProtNLM"/>
    </source>
</evidence>
<evidence type="ECO:0000313" key="2">
    <source>
        <dbReference type="Proteomes" id="UP000067626"/>
    </source>
</evidence>
<reference evidence="1 2" key="1">
    <citation type="submission" date="2015-07" db="EMBL/GenBank/DDBJ databases">
        <title>Genome analysis of myxobacterium Chondromyces crocatus Cm c5 reveals a high potential for natural compound synthesis and the genetic basis for the loss of fruiting body formation.</title>
        <authorList>
            <person name="Zaburannyi N."/>
            <person name="Bunk B."/>
            <person name="Maier J."/>
            <person name="Overmann J."/>
            <person name="Mueller R."/>
        </authorList>
    </citation>
    <scope>NUCLEOTIDE SEQUENCE [LARGE SCALE GENOMIC DNA]</scope>
    <source>
        <strain evidence="1 2">Cm c5</strain>
    </source>
</reference>
<dbReference type="RefSeq" id="WP_050434211.1">
    <property type="nucleotide sequence ID" value="NZ_CP012159.1"/>
</dbReference>
<dbReference type="AlphaFoldDB" id="A0A0K1EPS8"/>
<dbReference type="EMBL" id="CP012159">
    <property type="protein sequence ID" value="AKT42613.1"/>
    <property type="molecule type" value="Genomic_DNA"/>
</dbReference>
<name>A0A0K1EPS8_CHOCO</name>
<dbReference type="SUPFAM" id="SSF53474">
    <property type="entry name" value="alpha/beta-Hydrolases"/>
    <property type="match status" value="1"/>
</dbReference>
<dbReference type="InterPro" id="IPR029058">
    <property type="entry name" value="AB_hydrolase_fold"/>
</dbReference>
<dbReference type="KEGG" id="ccro:CMC5_068400"/>
<dbReference type="STRING" id="52.CMC5_068400"/>
<protein>
    <recommendedName>
        <fullName evidence="3">Alpha/beta hydrolase</fullName>
    </recommendedName>
</protein>
<sequence length="504" mass="55585">MTTAGDAQQRKVRWYHLDKPVESLETALEHEVVVEREAIPLILVPGIMGSRLRQAATGRVVWDPPDGIWSTLGAAWDWGTSGPVERHRRLIGPDFNEGFLEVDSHSAEKLEKLGVTKGQGEQARARGWGEVHWSSYGGLLNFLQSADVGPLRKVFAFPVYAIGYNWTASNRAAGKHLATRIDAIIAENNNDKTFCERVIMITHSMGGLATRSAALLHGAAAKMLGVLHGVQPATGAPAAYKRMKAGFEGASALVLGWNGREVTAVLANAPGGLELLPTKQYLNGDGERSWLSIKSRSGESLRRMPEGNPYSEIYREREQFYRLVDPAQINPEATGAPTERDPWERYNQLLNTAESFHDELKLRHHDTTYTYHGAGTKYRAWDRVEWVAARDQLFFRQPNEAEDRALLSGPMIATKSNDAGKEEFQVAGTNRRFEAKLQDPTGEGDGTVPVPSGEALSTGGAVLEVLAVEGIDHQMSYDNATVQQFTVRAISLLSKDWFSTRPRG</sequence>
<proteinExistence type="predicted"/>